<evidence type="ECO:0000313" key="9">
    <source>
        <dbReference type="Proteomes" id="UP000192342"/>
    </source>
</evidence>
<feature type="region of interest" description="Disordered" evidence="4">
    <location>
        <begin position="83"/>
        <end position="105"/>
    </location>
</feature>
<evidence type="ECO:0000313" key="8">
    <source>
        <dbReference type="EMBL" id="ORE87174.1"/>
    </source>
</evidence>
<accession>A0A1Y1SEQ5</accession>
<feature type="transmembrane region" description="Helical" evidence="5">
    <location>
        <begin position="368"/>
        <end position="390"/>
    </location>
</feature>
<dbReference type="Pfam" id="PF25954">
    <property type="entry name" value="Beta-barrel_RND_2"/>
    <property type="match status" value="1"/>
</dbReference>
<feature type="transmembrane region" description="Helical" evidence="5">
    <location>
        <begin position="396"/>
        <end position="415"/>
    </location>
</feature>
<name>A0A1Y1SEQ5_9GAMM</name>
<keyword evidence="5" id="KW-0472">Membrane</keyword>
<evidence type="ECO:0000259" key="6">
    <source>
        <dbReference type="Pfam" id="PF25881"/>
    </source>
</evidence>
<organism evidence="8 9">
    <name type="scientific">Oceanococcus atlanticus</name>
    <dbReference type="NCBI Taxonomy" id="1317117"/>
    <lineage>
        <taxon>Bacteria</taxon>
        <taxon>Pseudomonadati</taxon>
        <taxon>Pseudomonadota</taxon>
        <taxon>Gammaproteobacteria</taxon>
        <taxon>Chromatiales</taxon>
        <taxon>Oceanococcaceae</taxon>
        <taxon>Oceanococcus</taxon>
    </lineage>
</organism>
<dbReference type="EMBL" id="AQQV01000002">
    <property type="protein sequence ID" value="ORE87174.1"/>
    <property type="molecule type" value="Genomic_DNA"/>
</dbReference>
<evidence type="ECO:0000259" key="7">
    <source>
        <dbReference type="Pfam" id="PF25954"/>
    </source>
</evidence>
<evidence type="ECO:0000256" key="4">
    <source>
        <dbReference type="SAM" id="MobiDB-lite"/>
    </source>
</evidence>
<feature type="transmembrane region" description="Helical" evidence="5">
    <location>
        <begin position="300"/>
        <end position="318"/>
    </location>
</feature>
<protein>
    <submittedName>
        <fullName evidence="8">Uncharacterized protein</fullName>
    </submittedName>
</protein>
<feature type="transmembrane region" description="Helical" evidence="5">
    <location>
        <begin position="204"/>
        <end position="225"/>
    </location>
</feature>
<feature type="coiled-coil region" evidence="3">
    <location>
        <begin position="609"/>
        <end position="636"/>
    </location>
</feature>
<keyword evidence="5" id="KW-0812">Transmembrane</keyword>
<dbReference type="Gene3D" id="2.40.30.170">
    <property type="match status" value="1"/>
</dbReference>
<comment type="caution">
    <text evidence="8">The sequence shown here is derived from an EMBL/GenBank/DDBJ whole genome shotgun (WGS) entry which is preliminary data.</text>
</comment>
<reference evidence="8 9" key="1">
    <citation type="submission" date="2013-04" db="EMBL/GenBank/DDBJ databases">
        <title>Oceanococcus atlanticus 22II-S10r2 Genome Sequencing.</title>
        <authorList>
            <person name="Lai Q."/>
            <person name="Li G."/>
            <person name="Shao Z."/>
        </authorList>
    </citation>
    <scope>NUCLEOTIDE SEQUENCE [LARGE SCALE GENOMIC DNA]</scope>
    <source>
        <strain evidence="8 9">22II-S10r2</strain>
    </source>
</reference>
<feature type="transmembrane region" description="Helical" evidence="5">
    <location>
        <begin position="146"/>
        <end position="164"/>
    </location>
</feature>
<feature type="coiled-coil region" evidence="3">
    <location>
        <begin position="512"/>
        <end position="565"/>
    </location>
</feature>
<dbReference type="GO" id="GO:0015562">
    <property type="term" value="F:efflux transmembrane transporter activity"/>
    <property type="evidence" value="ECO:0007669"/>
    <property type="project" value="InterPro"/>
</dbReference>
<dbReference type="AlphaFoldDB" id="A0A1Y1SEQ5"/>
<dbReference type="InterPro" id="IPR050465">
    <property type="entry name" value="UPF0194_transport"/>
</dbReference>
<feature type="transmembrane region" description="Helical" evidence="5">
    <location>
        <begin position="171"/>
        <end position="192"/>
    </location>
</feature>
<dbReference type="SUPFAM" id="SSF111369">
    <property type="entry name" value="HlyD-like secretion proteins"/>
    <property type="match status" value="2"/>
</dbReference>
<dbReference type="GO" id="GO:0030313">
    <property type="term" value="C:cell envelope"/>
    <property type="evidence" value="ECO:0007669"/>
    <property type="project" value="UniProtKB-SubCell"/>
</dbReference>
<keyword evidence="2 3" id="KW-0175">Coiled coil</keyword>
<dbReference type="OrthoDB" id="9800613at2"/>
<keyword evidence="9" id="KW-1185">Reference proteome</keyword>
<evidence type="ECO:0000256" key="3">
    <source>
        <dbReference type="SAM" id="Coils"/>
    </source>
</evidence>
<evidence type="ECO:0000256" key="1">
    <source>
        <dbReference type="ARBA" id="ARBA00004196"/>
    </source>
</evidence>
<feature type="domain" description="CusB-like beta-barrel" evidence="7">
    <location>
        <begin position="675"/>
        <end position="747"/>
    </location>
</feature>
<dbReference type="Pfam" id="PF25881">
    <property type="entry name" value="HH_YBHG"/>
    <property type="match status" value="1"/>
</dbReference>
<dbReference type="Proteomes" id="UP000192342">
    <property type="component" value="Unassembled WGS sequence"/>
</dbReference>
<feature type="domain" description="YbhG-like alpha-helical hairpin" evidence="6">
    <location>
        <begin position="512"/>
        <end position="631"/>
    </location>
</feature>
<feature type="compositionally biased region" description="Basic and acidic residues" evidence="4">
    <location>
        <begin position="85"/>
        <end position="100"/>
    </location>
</feature>
<dbReference type="InterPro" id="IPR059052">
    <property type="entry name" value="HH_YbhG-like"/>
</dbReference>
<gene>
    <name evidence="8" type="ORF">ATO7_09042</name>
</gene>
<feature type="transmembrane region" description="Helical" evidence="5">
    <location>
        <begin position="443"/>
        <end position="459"/>
    </location>
</feature>
<dbReference type="STRING" id="1317117.ATO7_09042"/>
<proteinExistence type="predicted"/>
<dbReference type="PANTHER" id="PTHR32347">
    <property type="entry name" value="EFFLUX SYSTEM COMPONENT YKNX-RELATED"/>
    <property type="match status" value="1"/>
</dbReference>
<feature type="transmembrane region" description="Helical" evidence="5">
    <location>
        <begin position="272"/>
        <end position="294"/>
    </location>
</feature>
<dbReference type="PANTHER" id="PTHR32347:SF23">
    <property type="entry name" value="BLL5650 PROTEIN"/>
    <property type="match status" value="1"/>
</dbReference>
<sequence>MFQSEFVLCTAQSDGRQHGQQLLSAGEARIRVSTEDWEILQLFDGTRSIGEVWQHVTTQLKRRVSREHLNHWISELGSRGVLKAGRREPIPPPRQRDGGSLRRPPINARDWPSDLAYPPASVPGSLAQPGVMPSLHDMSAAPTRGMALPAPLLHLLIAFGRVLVWPLRNRWTLAVLALITTATICFAFSHRYDWLGHSILTEAPWRIVLSITLAVGILNVATMAARAGAIYRYGGTQPSVHVIVDKMLPIPRLAVHGERLVGHLQRSQRLRVTAATPVGLLVLQALAVLVWGLSASTAPVLASMATVVTTAATISLLLRLNPLITQDGYYLLCNYLGVLDLKYQSLGAIIGARRPWNTQNRPLPLRWLAVYGVISMVFSFGLLAVILWLIGSFLEARHQGAGIAVTLGAFGYFMVKQYSNLSLDSNTIDKPPRKIWRPSRGQWIVAAILLVVALLPYPYSPSGEVEVLPKARADVRALTAGDIRSVLVSEGEMVEAGQTIVRLDDTLARARVDAARAQLASLESELALLLRGAKNEEIELAKQRVETADAALKLAKSRLKRVERAYRSGGVTAQEYEQAAGSADVAQQEYLEARRGLELVESPAEDERVDSLKSNIAQAQAELAAAENELDMTEVRATIDGRVVSSSLIFARGDYLDRGDEVAIIEDTEGLLARVYLPESSVGVIGAGAAVKAKLWAYPGASFSGEVTDIAPNAEQGEYGRIVRIQVALDESDDRLKPGLTGNAKIRAGWQPVFIVFSRALVRFVMVEIWSWIP</sequence>
<evidence type="ECO:0000256" key="5">
    <source>
        <dbReference type="SAM" id="Phobius"/>
    </source>
</evidence>
<evidence type="ECO:0000256" key="2">
    <source>
        <dbReference type="ARBA" id="ARBA00023054"/>
    </source>
</evidence>
<dbReference type="Gene3D" id="2.40.50.100">
    <property type="match status" value="1"/>
</dbReference>
<dbReference type="RefSeq" id="WP_083561372.1">
    <property type="nucleotide sequence ID" value="NZ_AQQV01000002.1"/>
</dbReference>
<keyword evidence="5" id="KW-1133">Transmembrane helix</keyword>
<comment type="subcellular location">
    <subcellularLocation>
        <location evidence="1">Cell envelope</location>
    </subcellularLocation>
</comment>
<dbReference type="InterPro" id="IPR058792">
    <property type="entry name" value="Beta-barrel_RND_2"/>
</dbReference>